<comment type="caution">
    <text evidence="2">The sequence shown here is derived from an EMBL/GenBank/DDBJ whole genome shotgun (WGS) entry which is preliminary data.</text>
</comment>
<dbReference type="NCBIfam" id="TIGR02593">
    <property type="entry name" value="CRISPR_cas5"/>
    <property type="match status" value="1"/>
</dbReference>
<evidence type="ECO:0000313" key="2">
    <source>
        <dbReference type="EMBL" id="HCE17399.1"/>
    </source>
</evidence>
<reference evidence="2 3" key="1">
    <citation type="journal article" date="2018" name="Nat. Biotechnol.">
        <title>A standardized bacterial taxonomy based on genome phylogeny substantially revises the tree of life.</title>
        <authorList>
            <person name="Parks D.H."/>
            <person name="Chuvochina M."/>
            <person name="Waite D.W."/>
            <person name="Rinke C."/>
            <person name="Skarshewski A."/>
            <person name="Chaumeil P.A."/>
            <person name="Hugenholtz P."/>
        </authorList>
    </citation>
    <scope>NUCLEOTIDE SEQUENCE [LARGE SCALE GENOMIC DNA]</scope>
    <source>
        <strain evidence="2">UBA8781</strain>
    </source>
</reference>
<dbReference type="Proteomes" id="UP000264141">
    <property type="component" value="Unassembled WGS sequence"/>
</dbReference>
<evidence type="ECO:0000313" key="3">
    <source>
        <dbReference type="Proteomes" id="UP000264141"/>
    </source>
</evidence>
<dbReference type="AlphaFoldDB" id="A0A3D1JFP1"/>
<dbReference type="STRING" id="229919.GCA_001050195_03413"/>
<protein>
    <submittedName>
        <fullName evidence="2">Type I-B CRISPR-associated protein Cas5</fullName>
    </submittedName>
</protein>
<dbReference type="CDD" id="cd09693">
    <property type="entry name" value="Cas5_I"/>
    <property type="match status" value="1"/>
</dbReference>
<accession>A0A3D1JFP1</accession>
<dbReference type="EMBL" id="DPBP01000026">
    <property type="protein sequence ID" value="HCE17399.1"/>
    <property type="molecule type" value="Genomic_DNA"/>
</dbReference>
<evidence type="ECO:0000256" key="1">
    <source>
        <dbReference type="ARBA" id="ARBA00023118"/>
    </source>
</evidence>
<sequence length="239" mass="27874">MRALKIVAEGLTASFRYPHFMMGVQPTFEMPPPATLYGHVASALGEWFDPQGVRFAVRFEFRRKQADIETTYLLTPATGKMPGDKSLPKALEGNPNPFQREILYFPRLTLYLNRPEWLEAFRHPRYAVCLGRSQDLFTYRRVEVVELQPADQVVLERTLLPYDYAAYTAAGQAVLMPRWLDYHNRRYPAFERYVVLHRRVRTREFTRYTGQPALEPWWADPSEPAVDGDFPGVVWLSWV</sequence>
<gene>
    <name evidence="2" type="ORF">DEQ80_06035</name>
</gene>
<name>A0A3D1JFP1_9CHLR</name>
<organism evidence="2 3">
    <name type="scientific">Anaerolinea thermolimosa</name>
    <dbReference type="NCBI Taxonomy" id="229919"/>
    <lineage>
        <taxon>Bacteria</taxon>
        <taxon>Bacillati</taxon>
        <taxon>Chloroflexota</taxon>
        <taxon>Anaerolineae</taxon>
        <taxon>Anaerolineales</taxon>
        <taxon>Anaerolineaceae</taxon>
        <taxon>Anaerolinea</taxon>
    </lineage>
</organism>
<dbReference type="GO" id="GO:0051607">
    <property type="term" value="P:defense response to virus"/>
    <property type="evidence" value="ECO:0007669"/>
    <property type="project" value="UniProtKB-KW"/>
</dbReference>
<keyword evidence="1" id="KW-0051">Antiviral defense</keyword>
<proteinExistence type="predicted"/>
<dbReference type="InterPro" id="IPR013422">
    <property type="entry name" value="CRISPR-assoc_prot_Cas5_N"/>
</dbReference>